<feature type="domain" description="Cyclic nucleotide-binding" evidence="4">
    <location>
        <begin position="9"/>
        <end position="82"/>
    </location>
</feature>
<protein>
    <submittedName>
        <fullName evidence="6">Crp/Fnr family transcriptional regulator</fullName>
    </submittedName>
</protein>
<dbReference type="PROSITE" id="PS51063">
    <property type="entry name" value="HTH_CRP_2"/>
    <property type="match status" value="1"/>
</dbReference>
<proteinExistence type="predicted"/>
<dbReference type="PANTHER" id="PTHR24567">
    <property type="entry name" value="CRP FAMILY TRANSCRIPTIONAL REGULATORY PROTEIN"/>
    <property type="match status" value="1"/>
</dbReference>
<dbReference type="InterPro" id="IPR050397">
    <property type="entry name" value="Env_Response_Regulators"/>
</dbReference>
<dbReference type="InterPro" id="IPR014710">
    <property type="entry name" value="RmlC-like_jellyroll"/>
</dbReference>
<keyword evidence="2" id="KW-0238">DNA-binding</keyword>
<accession>A0A9D2PKM0</accession>
<dbReference type="Pfam" id="PF13545">
    <property type="entry name" value="HTH_Crp_2"/>
    <property type="match status" value="1"/>
</dbReference>
<evidence type="ECO:0000259" key="4">
    <source>
        <dbReference type="PROSITE" id="PS50042"/>
    </source>
</evidence>
<dbReference type="Proteomes" id="UP000823886">
    <property type="component" value="Unassembled WGS sequence"/>
</dbReference>
<evidence type="ECO:0000259" key="5">
    <source>
        <dbReference type="PROSITE" id="PS51063"/>
    </source>
</evidence>
<dbReference type="InterPro" id="IPR000595">
    <property type="entry name" value="cNMP-bd_dom"/>
</dbReference>
<dbReference type="InterPro" id="IPR018490">
    <property type="entry name" value="cNMP-bd_dom_sf"/>
</dbReference>
<organism evidence="6 7">
    <name type="scientific">Candidatus Blautia merdavium</name>
    <dbReference type="NCBI Taxonomy" id="2838494"/>
    <lineage>
        <taxon>Bacteria</taxon>
        <taxon>Bacillati</taxon>
        <taxon>Bacillota</taxon>
        <taxon>Clostridia</taxon>
        <taxon>Lachnospirales</taxon>
        <taxon>Lachnospiraceae</taxon>
        <taxon>Blautia</taxon>
    </lineage>
</organism>
<feature type="domain" description="HTH crp-type" evidence="5">
    <location>
        <begin position="150"/>
        <end position="218"/>
    </location>
</feature>
<dbReference type="PANTHER" id="PTHR24567:SF26">
    <property type="entry name" value="REGULATORY PROTEIN YEIL"/>
    <property type="match status" value="1"/>
</dbReference>
<dbReference type="SUPFAM" id="SSF46785">
    <property type="entry name" value="Winged helix' DNA-binding domain"/>
    <property type="match status" value="1"/>
</dbReference>
<dbReference type="AlphaFoldDB" id="A0A9D2PKM0"/>
<evidence type="ECO:0000256" key="3">
    <source>
        <dbReference type="ARBA" id="ARBA00023163"/>
    </source>
</evidence>
<name>A0A9D2PKM0_9FIRM</name>
<dbReference type="GO" id="GO:0005829">
    <property type="term" value="C:cytosol"/>
    <property type="evidence" value="ECO:0007669"/>
    <property type="project" value="TreeGrafter"/>
</dbReference>
<sequence>MDPVFNCALFQGIEENDARLMLKCLDVRKRLYPKGSVIFRIGDTTDSLGLLLSGSIHLLKEDLWGSQQIIAHIAPGQIFGEVYACMKEEAFPFRAAAAEDCQILFLNVKRVLTTCTSSCAFHSRLIQNLLFVLASKNLSLNRKIDYLTPKSIRDRVLAYLSDEALRQGQTCIKLPFNRQQLADYLCVERSALSKELSKMRKDGLISYRKNEFRLSGASLHLLPESAGDQKSAGCKNTFQA</sequence>
<dbReference type="Gene3D" id="2.60.120.10">
    <property type="entry name" value="Jelly Rolls"/>
    <property type="match status" value="1"/>
</dbReference>
<keyword evidence="3" id="KW-0804">Transcription</keyword>
<evidence type="ECO:0000313" key="7">
    <source>
        <dbReference type="Proteomes" id="UP000823886"/>
    </source>
</evidence>
<comment type="caution">
    <text evidence="6">The sequence shown here is derived from an EMBL/GenBank/DDBJ whole genome shotgun (WGS) entry which is preliminary data.</text>
</comment>
<dbReference type="Pfam" id="PF00027">
    <property type="entry name" value="cNMP_binding"/>
    <property type="match status" value="1"/>
</dbReference>
<dbReference type="SUPFAM" id="SSF51206">
    <property type="entry name" value="cAMP-binding domain-like"/>
    <property type="match status" value="1"/>
</dbReference>
<dbReference type="EMBL" id="DWVZ01000004">
    <property type="protein sequence ID" value="HJC62048.1"/>
    <property type="molecule type" value="Genomic_DNA"/>
</dbReference>
<dbReference type="InterPro" id="IPR012318">
    <property type="entry name" value="HTH_CRP"/>
</dbReference>
<gene>
    <name evidence="6" type="ORF">H9753_00325</name>
</gene>
<dbReference type="GO" id="GO:0003677">
    <property type="term" value="F:DNA binding"/>
    <property type="evidence" value="ECO:0007669"/>
    <property type="project" value="UniProtKB-KW"/>
</dbReference>
<dbReference type="SMART" id="SM00100">
    <property type="entry name" value="cNMP"/>
    <property type="match status" value="1"/>
</dbReference>
<dbReference type="InterPro" id="IPR036390">
    <property type="entry name" value="WH_DNA-bd_sf"/>
</dbReference>
<dbReference type="CDD" id="cd00038">
    <property type="entry name" value="CAP_ED"/>
    <property type="match status" value="1"/>
</dbReference>
<reference evidence="6" key="1">
    <citation type="journal article" date="2021" name="PeerJ">
        <title>Extensive microbial diversity within the chicken gut microbiome revealed by metagenomics and culture.</title>
        <authorList>
            <person name="Gilroy R."/>
            <person name="Ravi A."/>
            <person name="Getino M."/>
            <person name="Pursley I."/>
            <person name="Horton D.L."/>
            <person name="Alikhan N.F."/>
            <person name="Baker D."/>
            <person name="Gharbi K."/>
            <person name="Hall N."/>
            <person name="Watson M."/>
            <person name="Adriaenssens E.M."/>
            <person name="Foster-Nyarko E."/>
            <person name="Jarju S."/>
            <person name="Secka A."/>
            <person name="Antonio M."/>
            <person name="Oren A."/>
            <person name="Chaudhuri R.R."/>
            <person name="La Ragione R."/>
            <person name="Hildebrand F."/>
            <person name="Pallen M.J."/>
        </authorList>
    </citation>
    <scope>NUCLEOTIDE SEQUENCE</scope>
    <source>
        <strain evidence="6">ChiBcec2-3848</strain>
    </source>
</reference>
<evidence type="ECO:0000313" key="6">
    <source>
        <dbReference type="EMBL" id="HJC62048.1"/>
    </source>
</evidence>
<evidence type="ECO:0000256" key="2">
    <source>
        <dbReference type="ARBA" id="ARBA00023125"/>
    </source>
</evidence>
<dbReference type="PROSITE" id="PS50042">
    <property type="entry name" value="CNMP_BINDING_3"/>
    <property type="match status" value="1"/>
</dbReference>
<evidence type="ECO:0000256" key="1">
    <source>
        <dbReference type="ARBA" id="ARBA00023015"/>
    </source>
</evidence>
<reference evidence="6" key="2">
    <citation type="submission" date="2021-04" db="EMBL/GenBank/DDBJ databases">
        <authorList>
            <person name="Gilroy R."/>
        </authorList>
    </citation>
    <scope>NUCLEOTIDE SEQUENCE</scope>
    <source>
        <strain evidence="6">ChiBcec2-3848</strain>
    </source>
</reference>
<dbReference type="GO" id="GO:0003700">
    <property type="term" value="F:DNA-binding transcription factor activity"/>
    <property type="evidence" value="ECO:0007669"/>
    <property type="project" value="TreeGrafter"/>
</dbReference>
<keyword evidence="1" id="KW-0805">Transcription regulation</keyword>